<dbReference type="RefSeq" id="WP_076332682.1">
    <property type="nucleotide sequence ID" value="NZ_MRTJ01000007.1"/>
</dbReference>
<sequence length="488" mass="56232">MMPVSLESTDYHDLRSKWFRESHEPGLFVVEGTSDAVKHEIHKLRTHWQDKVIQIAVGDPYATLPLIYKLNPFQPIDDLVACKNALLRFKRSGWTPGNRKWVLVEVSSYLHPADLGAIHYILYRQKLRGVSVVLFFHRYPTMANNPEDIRKLPVSIVRDTPDQTRRLLEEHLQMVSKDNGKEEEAALALYNRLAWVLLSKSADPARYRSCFHFFDHNSLFQRLSATQQAVLWFELGQLLTKNGKQYTEARHCYSKAREIIAHEELTETYRTGKWAALDNGEALIEMQEGNVERAIMLEQQAGQRIRQLSDGPDKRVFQIQTLLNIAGLQLRADLYAEAGKTLLAAEKLCVDAYVDWLGHVLQLKMVLHQQLGEQEQEYELLIQLLRMKTNTIHSKLLGRAVEIAGALITQGLEERASRVYRLLMMGLPVASLPQIRLIRETLGRLGTVTTLDAYTQDQYIDKLESQLEGWEQLKSWNERRKSGWVIHS</sequence>
<dbReference type="OrthoDB" id="2521385at2"/>
<protein>
    <recommendedName>
        <fullName evidence="3">Tetratricopeptide repeat protein</fullName>
    </recommendedName>
</protein>
<dbReference type="AlphaFoldDB" id="A0A1R1BRX6"/>
<comment type="caution">
    <text evidence="1">The sequence shown here is derived from an EMBL/GenBank/DDBJ whole genome shotgun (WGS) entry which is preliminary data.</text>
</comment>
<dbReference type="InterPro" id="IPR011990">
    <property type="entry name" value="TPR-like_helical_dom_sf"/>
</dbReference>
<evidence type="ECO:0000313" key="1">
    <source>
        <dbReference type="EMBL" id="OMF12567.1"/>
    </source>
</evidence>
<dbReference type="Proteomes" id="UP000187134">
    <property type="component" value="Unassembled WGS sequence"/>
</dbReference>
<accession>A0A1R1BRX6</accession>
<evidence type="ECO:0008006" key="3">
    <source>
        <dbReference type="Google" id="ProtNLM"/>
    </source>
</evidence>
<dbReference type="SUPFAM" id="SSF48452">
    <property type="entry name" value="TPR-like"/>
    <property type="match status" value="1"/>
</dbReference>
<dbReference type="EMBL" id="MRTJ01000007">
    <property type="protein sequence ID" value="OMF12567.1"/>
    <property type="molecule type" value="Genomic_DNA"/>
</dbReference>
<reference evidence="1 2" key="1">
    <citation type="submission" date="2016-11" db="EMBL/GenBank/DDBJ databases">
        <title>Paenibacillus species isolates.</title>
        <authorList>
            <person name="Beno S.M."/>
        </authorList>
    </citation>
    <scope>NUCLEOTIDE SEQUENCE [LARGE SCALE GENOMIC DNA]</scope>
    <source>
        <strain evidence="1 2">FSL H8-0246</strain>
    </source>
</reference>
<gene>
    <name evidence="1" type="ORF">BK131_18275</name>
</gene>
<name>A0A1R1BRX6_PAEAM</name>
<evidence type="ECO:0000313" key="2">
    <source>
        <dbReference type="Proteomes" id="UP000187134"/>
    </source>
</evidence>
<proteinExistence type="predicted"/>
<organism evidence="1 2">
    <name type="scientific">Paenibacillus amylolyticus</name>
    <dbReference type="NCBI Taxonomy" id="1451"/>
    <lineage>
        <taxon>Bacteria</taxon>
        <taxon>Bacillati</taxon>
        <taxon>Bacillota</taxon>
        <taxon>Bacilli</taxon>
        <taxon>Bacillales</taxon>
        <taxon>Paenibacillaceae</taxon>
        <taxon>Paenibacillus</taxon>
    </lineage>
</organism>